<dbReference type="AlphaFoldDB" id="A0ABD0L2F6"/>
<name>A0ABD0L2F6_9CAEN</name>
<protein>
    <submittedName>
        <fullName evidence="1">Uncharacterized protein</fullName>
    </submittedName>
</protein>
<sequence>IPGSCPPNVFTAVSLCLANTTRSKIGTNFHAIRNSCSEGVYTSAVVCVDQLNMDCEEHQNRHLFLRMFISTASIQQSFDMLLYKVNSGCMQEQNTAIEECDREEDHLLTSRLQEADDDMDIAMNALCTYHWGLRNCTVGLITDACGEDMGKFQWNIASGMIPPICEDLLNNGCAGVILGELWKVLLLSVLITPALLK</sequence>
<comment type="caution">
    <text evidence="1">The sequence shown here is derived from an EMBL/GenBank/DDBJ whole genome shotgun (WGS) entry which is preliminary data.</text>
</comment>
<keyword evidence="2" id="KW-1185">Reference proteome</keyword>
<dbReference type="EMBL" id="JACVVK020000091">
    <property type="protein sequence ID" value="KAK7493592.1"/>
    <property type="molecule type" value="Genomic_DNA"/>
</dbReference>
<evidence type="ECO:0000313" key="2">
    <source>
        <dbReference type="Proteomes" id="UP001519460"/>
    </source>
</evidence>
<accession>A0ABD0L2F6</accession>
<dbReference type="Proteomes" id="UP001519460">
    <property type="component" value="Unassembled WGS sequence"/>
</dbReference>
<organism evidence="1 2">
    <name type="scientific">Batillaria attramentaria</name>
    <dbReference type="NCBI Taxonomy" id="370345"/>
    <lineage>
        <taxon>Eukaryota</taxon>
        <taxon>Metazoa</taxon>
        <taxon>Spiralia</taxon>
        <taxon>Lophotrochozoa</taxon>
        <taxon>Mollusca</taxon>
        <taxon>Gastropoda</taxon>
        <taxon>Caenogastropoda</taxon>
        <taxon>Sorbeoconcha</taxon>
        <taxon>Cerithioidea</taxon>
        <taxon>Batillariidae</taxon>
        <taxon>Batillaria</taxon>
    </lineage>
</organism>
<feature type="non-terminal residue" evidence="1">
    <location>
        <position position="1"/>
    </location>
</feature>
<reference evidence="1 2" key="1">
    <citation type="journal article" date="2023" name="Sci. Data">
        <title>Genome assembly of the Korean intertidal mud-creeper Batillaria attramentaria.</title>
        <authorList>
            <person name="Patra A.K."/>
            <person name="Ho P.T."/>
            <person name="Jun S."/>
            <person name="Lee S.J."/>
            <person name="Kim Y."/>
            <person name="Won Y.J."/>
        </authorList>
    </citation>
    <scope>NUCLEOTIDE SEQUENCE [LARGE SCALE GENOMIC DNA]</scope>
    <source>
        <strain evidence="1">Wonlab-2016</strain>
    </source>
</reference>
<proteinExistence type="predicted"/>
<evidence type="ECO:0000313" key="1">
    <source>
        <dbReference type="EMBL" id="KAK7493592.1"/>
    </source>
</evidence>
<gene>
    <name evidence="1" type="ORF">BaRGS_00015104</name>
</gene>